<keyword evidence="2" id="KW-1185">Reference proteome</keyword>
<organism evidence="1 2">
    <name type="scientific">Melia azedarach</name>
    <name type="common">Chinaberry tree</name>
    <dbReference type="NCBI Taxonomy" id="155640"/>
    <lineage>
        <taxon>Eukaryota</taxon>
        <taxon>Viridiplantae</taxon>
        <taxon>Streptophyta</taxon>
        <taxon>Embryophyta</taxon>
        <taxon>Tracheophyta</taxon>
        <taxon>Spermatophyta</taxon>
        <taxon>Magnoliopsida</taxon>
        <taxon>eudicotyledons</taxon>
        <taxon>Gunneridae</taxon>
        <taxon>Pentapetalae</taxon>
        <taxon>rosids</taxon>
        <taxon>malvids</taxon>
        <taxon>Sapindales</taxon>
        <taxon>Meliaceae</taxon>
        <taxon>Melia</taxon>
    </lineage>
</organism>
<name>A0ACC1YT61_MELAZ</name>
<comment type="caution">
    <text evidence="1">The sequence shown here is derived from an EMBL/GenBank/DDBJ whole genome shotgun (WGS) entry which is preliminary data.</text>
</comment>
<dbReference type="EMBL" id="CM051395">
    <property type="protein sequence ID" value="KAJ4726534.1"/>
    <property type="molecule type" value="Genomic_DNA"/>
</dbReference>
<reference evidence="1 2" key="1">
    <citation type="journal article" date="2023" name="Science">
        <title>Complex scaffold remodeling in plant triterpene biosynthesis.</title>
        <authorList>
            <person name="De La Pena R."/>
            <person name="Hodgson H."/>
            <person name="Liu J.C."/>
            <person name="Stephenson M.J."/>
            <person name="Martin A.C."/>
            <person name="Owen C."/>
            <person name="Harkess A."/>
            <person name="Leebens-Mack J."/>
            <person name="Jimenez L.E."/>
            <person name="Osbourn A."/>
            <person name="Sattely E.S."/>
        </authorList>
    </citation>
    <scope>NUCLEOTIDE SEQUENCE [LARGE SCALE GENOMIC DNA]</scope>
    <source>
        <strain evidence="2">cv. JPN11</strain>
        <tissue evidence="1">Leaf</tissue>
    </source>
</reference>
<evidence type="ECO:0000313" key="1">
    <source>
        <dbReference type="EMBL" id="KAJ4726534.1"/>
    </source>
</evidence>
<evidence type="ECO:0000313" key="2">
    <source>
        <dbReference type="Proteomes" id="UP001164539"/>
    </source>
</evidence>
<protein>
    <submittedName>
        <fullName evidence="1">Mads box protein</fullName>
    </submittedName>
</protein>
<sequence>MLPSVKGAVGCLTRRQNCACFLVSHVAVVVSSPASEEIFYSFGHSSVDAVLDAYLNNRVPVDNESDVTSEIALHNEIKALEHELCEKAKNKKEKKRDDEADPGFWWDSEDLGKYETISELQVIVEKLEILQKNAFVRMNDLLSSKLSASGSSAVSVASASNVDHDCEQFNFGDNGNNKKETNKIGIEPEYGPQDVTGKLGGRDSYQANEISIASGSNYAYIDENYVRGVNNIQEAALGAIEQEVTGLEYNTDHDYFRNLLAMDFEIANNESPWCLLNDAIHQNSADCAPHQNYHVNPADQSETISTANEFGQLFSCNNS</sequence>
<gene>
    <name evidence="1" type="ORF">OWV82_005227</name>
</gene>
<accession>A0ACC1YT61</accession>
<proteinExistence type="predicted"/>
<dbReference type="Proteomes" id="UP001164539">
    <property type="component" value="Chromosome 2"/>
</dbReference>